<dbReference type="Proteomes" id="UP000092716">
    <property type="component" value="Chromosome 5"/>
</dbReference>
<dbReference type="AlphaFoldDB" id="A0A1B1DVZ2"/>
<keyword evidence="3" id="KW-1185">Reference proteome</keyword>
<reference evidence="3" key="1">
    <citation type="submission" date="2016-06" db="EMBL/GenBank/DDBJ databases">
        <title>First high quality genome sequence of Plasmodium coatneyi using continuous long reads from single molecule, real-time sequencing.</title>
        <authorList>
            <person name="Chien J.-T."/>
            <person name="Pakala S.B."/>
            <person name="Geraldo J.A."/>
            <person name="Lapp S.A."/>
            <person name="Barnwell J.W."/>
            <person name="Kissinger J.C."/>
            <person name="Galinski M.R."/>
            <person name="Humphrey J.C."/>
        </authorList>
    </citation>
    <scope>NUCLEOTIDE SEQUENCE [LARGE SCALE GENOMIC DNA]</scope>
    <source>
        <strain evidence="3">Hackeri</strain>
    </source>
</reference>
<gene>
    <name evidence="2" type="ORF">PCOAH_00009890</name>
</gene>
<evidence type="ECO:0000313" key="2">
    <source>
        <dbReference type="EMBL" id="ANQ06938.1"/>
    </source>
</evidence>
<sequence>MYVDNLPSRQAYGTFKDGLNDCSVHNIEVGNTVTTLQSALDGHPHLQNEVDKILKAYCYATSHGGSYGTNCTFFYYWLGSKIWQNEQNINDSDSFQNVINNIYGELGKITINGEKGKGCSIINEKYEISKDLFPNARTLSDYSLDYTTISNNLTKKNNDNTYCLAYKPYLDNAATAYTKLCEEKNVWGSETNTLKGSVCGDFIARAGGDKNKLNPQELLDQHCPSSSELQTEPGTVAAAVTETKTFPVQTLEGKTSSPSGVNIPSVSAAGGLATIGIPALAYFFYKYKSHLFHSFFNKHNHSGSGRSTRKRSLERNLDILMEDSTTADTSTFDSSETSSTTNDDSTFDSTTVYSSVPYTTTASKRTRSAQQQQRQGGQRHNRNNISYHSM</sequence>
<organism evidence="2 3">
    <name type="scientific">Plasmodium coatneyi</name>
    <dbReference type="NCBI Taxonomy" id="208452"/>
    <lineage>
        <taxon>Eukaryota</taxon>
        <taxon>Sar</taxon>
        <taxon>Alveolata</taxon>
        <taxon>Apicomplexa</taxon>
        <taxon>Aconoidasida</taxon>
        <taxon>Haemosporida</taxon>
        <taxon>Plasmodiidae</taxon>
        <taxon>Plasmodium</taxon>
    </lineage>
</organism>
<evidence type="ECO:0000256" key="1">
    <source>
        <dbReference type="SAM" id="MobiDB-lite"/>
    </source>
</evidence>
<dbReference type="GeneID" id="30907712"/>
<dbReference type="RefSeq" id="XP_019913633.1">
    <property type="nucleotide sequence ID" value="XM_020057798.1"/>
</dbReference>
<dbReference type="VEuPathDB" id="PlasmoDB:PCOAH_00009890"/>
<feature type="region of interest" description="Disordered" evidence="1">
    <location>
        <begin position="321"/>
        <end position="390"/>
    </location>
</feature>
<accession>A0A1B1DVZ2</accession>
<dbReference type="KEGG" id="pcot:PCOAH_00009890"/>
<dbReference type="InterPro" id="IPR008780">
    <property type="entry name" value="Plasmodium_Vir"/>
</dbReference>
<feature type="compositionally biased region" description="Low complexity" evidence="1">
    <location>
        <begin position="323"/>
        <end position="363"/>
    </location>
</feature>
<dbReference type="Pfam" id="PF05795">
    <property type="entry name" value="Plasmodium_Vir"/>
    <property type="match status" value="1"/>
</dbReference>
<protein>
    <submittedName>
        <fullName evidence="2">KIR protein</fullName>
    </submittedName>
</protein>
<proteinExistence type="predicted"/>
<evidence type="ECO:0000313" key="3">
    <source>
        <dbReference type="Proteomes" id="UP000092716"/>
    </source>
</evidence>
<name>A0A1B1DVZ2_9APIC</name>
<dbReference type="EMBL" id="CP016243">
    <property type="protein sequence ID" value="ANQ06938.1"/>
    <property type="molecule type" value="Genomic_DNA"/>
</dbReference>